<keyword evidence="3" id="KW-0812">Transmembrane</keyword>
<protein>
    <submittedName>
        <fullName evidence="5">Glycine/D-amino acid oxidase</fullName>
    </submittedName>
</protein>
<sequence length="433" mass="47548">MIYSENTPQQFHGEQPQETDVLIIGGGIIGVCTAYYLAKKGVSVTLCEKGRVAGEQSSRNWGWIRQQGRDEPEIPLSIEARCLWAELSKETEEDLGYSATGVYYLAEKHEDLENFEKFVELGRKYDLDTCMISRAQVHEDIKGKDGRWIGGMHTASDGRAEPGQATLGIAKAAERLGAVICENTAVRTLVKSGGEVVGAVTEQGEIKAGQVMLAGGAWSSLFAANAGIKLPQLSVELTVAATQVVPDVFPANASDNTFAMRRRQDGGYTLALKNNQTHHIGLDSFKFLKEWLPNMAENLKGTSIKPWSPKNYPDHWMQKRRWTGADITPFEAMRVLNSKPDQKELRALTEALVDRFPQLKGTKLQSAWGGLIDAMPDFLPVIDRAPNQNNLHIVTGFSGHGFGIGPSIGRLMADVLMGKNAGHDLSSFAFNRF</sequence>
<comment type="similarity">
    <text evidence="1">Belongs to the DadA oxidoreductase family.</text>
</comment>
<gene>
    <name evidence="5" type="ORF">SAMN04488518_111150</name>
</gene>
<name>A0A1I4DEP0_9HYPH</name>
<organism evidence="5 6">
    <name type="scientific">Pseudovibrio ascidiaceicola</name>
    <dbReference type="NCBI Taxonomy" id="285279"/>
    <lineage>
        <taxon>Bacteria</taxon>
        <taxon>Pseudomonadati</taxon>
        <taxon>Pseudomonadota</taxon>
        <taxon>Alphaproteobacteria</taxon>
        <taxon>Hyphomicrobiales</taxon>
        <taxon>Stappiaceae</taxon>
        <taxon>Pseudovibrio</taxon>
    </lineage>
</organism>
<comment type="caution">
    <text evidence="5">The sequence shown here is derived from an EMBL/GenBank/DDBJ whole genome shotgun (WGS) entry which is preliminary data.</text>
</comment>
<evidence type="ECO:0000259" key="4">
    <source>
        <dbReference type="Pfam" id="PF01266"/>
    </source>
</evidence>
<keyword evidence="6" id="KW-1185">Reference proteome</keyword>
<dbReference type="EMBL" id="FOSK01000011">
    <property type="protein sequence ID" value="SFK91595.1"/>
    <property type="molecule type" value="Genomic_DNA"/>
</dbReference>
<feature type="domain" description="FAD dependent oxidoreductase" evidence="4">
    <location>
        <begin position="20"/>
        <end position="414"/>
    </location>
</feature>
<dbReference type="Proteomes" id="UP000199598">
    <property type="component" value="Unassembled WGS sequence"/>
</dbReference>
<keyword evidence="3" id="KW-0472">Membrane</keyword>
<feature type="transmembrane region" description="Helical" evidence="3">
    <location>
        <begin position="21"/>
        <end position="38"/>
    </location>
</feature>
<keyword evidence="3" id="KW-1133">Transmembrane helix</keyword>
<accession>A0A1I4DEP0</accession>
<dbReference type="InterPro" id="IPR036188">
    <property type="entry name" value="FAD/NAD-bd_sf"/>
</dbReference>
<dbReference type="Gene3D" id="3.30.9.10">
    <property type="entry name" value="D-Amino Acid Oxidase, subunit A, domain 2"/>
    <property type="match status" value="2"/>
</dbReference>
<dbReference type="Gene3D" id="3.50.50.60">
    <property type="entry name" value="FAD/NAD(P)-binding domain"/>
    <property type="match status" value="2"/>
</dbReference>
<dbReference type="PANTHER" id="PTHR13847:SF280">
    <property type="entry name" value="D-AMINO ACID DEHYDROGENASE"/>
    <property type="match status" value="1"/>
</dbReference>
<proteinExistence type="inferred from homology"/>
<dbReference type="PANTHER" id="PTHR13847">
    <property type="entry name" value="SARCOSINE DEHYDROGENASE-RELATED"/>
    <property type="match status" value="1"/>
</dbReference>
<dbReference type="InterPro" id="IPR006076">
    <property type="entry name" value="FAD-dep_OxRdtase"/>
</dbReference>
<evidence type="ECO:0000256" key="2">
    <source>
        <dbReference type="ARBA" id="ARBA00023002"/>
    </source>
</evidence>
<evidence type="ECO:0000313" key="6">
    <source>
        <dbReference type="Proteomes" id="UP000199598"/>
    </source>
</evidence>
<dbReference type="RefSeq" id="WP_093522117.1">
    <property type="nucleotide sequence ID" value="NZ_FOSK01000011.1"/>
</dbReference>
<keyword evidence="2" id="KW-0560">Oxidoreductase</keyword>
<dbReference type="SUPFAM" id="SSF51905">
    <property type="entry name" value="FAD/NAD(P)-binding domain"/>
    <property type="match status" value="1"/>
</dbReference>
<reference evidence="5 6" key="1">
    <citation type="submission" date="2016-10" db="EMBL/GenBank/DDBJ databases">
        <authorList>
            <person name="Varghese N."/>
            <person name="Submissions S."/>
        </authorList>
    </citation>
    <scope>NUCLEOTIDE SEQUENCE [LARGE SCALE GENOMIC DNA]</scope>
    <source>
        <strain evidence="5 6">DSM 16392</strain>
    </source>
</reference>
<dbReference type="Pfam" id="PF01266">
    <property type="entry name" value="DAO"/>
    <property type="match status" value="1"/>
</dbReference>
<evidence type="ECO:0000256" key="1">
    <source>
        <dbReference type="ARBA" id="ARBA00009410"/>
    </source>
</evidence>
<evidence type="ECO:0000313" key="5">
    <source>
        <dbReference type="EMBL" id="SFK91595.1"/>
    </source>
</evidence>
<evidence type="ECO:0000256" key="3">
    <source>
        <dbReference type="SAM" id="Phobius"/>
    </source>
</evidence>